<protein>
    <submittedName>
        <fullName evidence="1">Uncharacterized protein</fullName>
    </submittedName>
</protein>
<gene>
    <name evidence="1" type="ORF">GNB58_005098</name>
</gene>
<dbReference type="AlphaFoldDB" id="A0A736RMJ1"/>
<evidence type="ECO:0000313" key="1">
    <source>
        <dbReference type="EMBL" id="HAE7767953.1"/>
    </source>
</evidence>
<proteinExistence type="predicted"/>
<dbReference type="EMBL" id="DAATAH010000151">
    <property type="protein sequence ID" value="HAE7767953.1"/>
    <property type="molecule type" value="Genomic_DNA"/>
</dbReference>
<name>A0A736RMJ1_SALHO</name>
<reference evidence="1" key="2">
    <citation type="submission" date="2018-07" db="EMBL/GenBank/DDBJ databases">
        <authorList>
            <consortium name="NCBI Pathogen Detection Project"/>
        </authorList>
    </citation>
    <scope>NUCLEOTIDE SEQUENCE</scope>
    <source>
        <strain evidence="1">2584-68</strain>
    </source>
</reference>
<organism evidence="1">
    <name type="scientific">Salmonella enterica subsp. houtenae serovar 45:g,z51:-</name>
    <dbReference type="NCBI Taxonomy" id="1967611"/>
    <lineage>
        <taxon>Bacteria</taxon>
        <taxon>Pseudomonadati</taxon>
        <taxon>Pseudomonadota</taxon>
        <taxon>Gammaproteobacteria</taxon>
        <taxon>Enterobacterales</taxon>
        <taxon>Enterobacteriaceae</taxon>
        <taxon>Salmonella</taxon>
    </lineage>
</organism>
<sequence>MKIIYQDAVYEARLIITGNLLEAGKINELMDKILLTSPRLRVVQNGFFVREIIITGVPLHVLCAEAILHEAGLVVEYE</sequence>
<accession>A0A736RMJ1</accession>
<comment type="caution">
    <text evidence="1">The sequence shown here is derived from an EMBL/GenBank/DDBJ whole genome shotgun (WGS) entry which is preliminary data.</text>
</comment>
<reference evidence="1" key="1">
    <citation type="journal article" date="2018" name="Genome Biol.">
        <title>SKESA: strategic k-mer extension for scrupulous assemblies.</title>
        <authorList>
            <person name="Souvorov A."/>
            <person name="Agarwala R."/>
            <person name="Lipman D.J."/>
        </authorList>
    </citation>
    <scope>NUCLEOTIDE SEQUENCE</scope>
    <source>
        <strain evidence="1">2584-68</strain>
    </source>
</reference>